<evidence type="ECO:0000256" key="1">
    <source>
        <dbReference type="ARBA" id="ARBA00004651"/>
    </source>
</evidence>
<keyword evidence="2" id="KW-1003">Cell membrane</keyword>
<dbReference type="GO" id="GO:0005549">
    <property type="term" value="F:odorant binding"/>
    <property type="evidence" value="ECO:0007669"/>
    <property type="project" value="InterPro"/>
</dbReference>
<keyword evidence="4 10" id="KW-0812">Transmembrane</keyword>
<evidence type="ECO:0000313" key="12">
    <source>
        <dbReference type="Proteomes" id="UP000410492"/>
    </source>
</evidence>
<dbReference type="GO" id="GO:0005886">
    <property type="term" value="C:plasma membrane"/>
    <property type="evidence" value="ECO:0007669"/>
    <property type="project" value="UniProtKB-SubCell"/>
</dbReference>
<dbReference type="EMBL" id="CAACVG010008095">
    <property type="protein sequence ID" value="VEN48403.1"/>
    <property type="molecule type" value="Genomic_DNA"/>
</dbReference>
<evidence type="ECO:0000313" key="11">
    <source>
        <dbReference type="EMBL" id="VEN48403.1"/>
    </source>
</evidence>
<feature type="transmembrane region" description="Helical" evidence="10">
    <location>
        <begin position="284"/>
        <end position="305"/>
    </location>
</feature>
<feature type="transmembrane region" description="Helical" evidence="10">
    <location>
        <begin position="379"/>
        <end position="397"/>
    </location>
</feature>
<feature type="transmembrane region" description="Helical" evidence="10">
    <location>
        <begin position="317"/>
        <end position="341"/>
    </location>
</feature>
<dbReference type="GO" id="GO:0007165">
    <property type="term" value="P:signal transduction"/>
    <property type="evidence" value="ECO:0007669"/>
    <property type="project" value="UniProtKB-KW"/>
</dbReference>
<evidence type="ECO:0000256" key="5">
    <source>
        <dbReference type="ARBA" id="ARBA00022725"/>
    </source>
</evidence>
<comment type="subcellular location">
    <subcellularLocation>
        <location evidence="1 10">Cell membrane</location>
        <topology evidence="1 10">Multi-pass membrane protein</topology>
    </subcellularLocation>
</comment>
<evidence type="ECO:0000256" key="8">
    <source>
        <dbReference type="ARBA" id="ARBA00023170"/>
    </source>
</evidence>
<organism evidence="11 12">
    <name type="scientific">Callosobruchus maculatus</name>
    <name type="common">Southern cowpea weevil</name>
    <name type="synonym">Pulse bruchid</name>
    <dbReference type="NCBI Taxonomy" id="64391"/>
    <lineage>
        <taxon>Eukaryota</taxon>
        <taxon>Metazoa</taxon>
        <taxon>Ecdysozoa</taxon>
        <taxon>Arthropoda</taxon>
        <taxon>Hexapoda</taxon>
        <taxon>Insecta</taxon>
        <taxon>Pterygota</taxon>
        <taxon>Neoptera</taxon>
        <taxon>Endopterygota</taxon>
        <taxon>Coleoptera</taxon>
        <taxon>Polyphaga</taxon>
        <taxon>Cucujiformia</taxon>
        <taxon>Chrysomeloidea</taxon>
        <taxon>Chrysomelidae</taxon>
        <taxon>Bruchinae</taxon>
        <taxon>Bruchini</taxon>
        <taxon>Callosobruchus</taxon>
    </lineage>
</organism>
<dbReference type="Proteomes" id="UP000410492">
    <property type="component" value="Unassembled WGS sequence"/>
</dbReference>
<dbReference type="InterPro" id="IPR004117">
    <property type="entry name" value="7tm6_olfct_rcpt"/>
</dbReference>
<evidence type="ECO:0000256" key="2">
    <source>
        <dbReference type="ARBA" id="ARBA00022475"/>
    </source>
</evidence>
<dbReference type="GO" id="GO:0004984">
    <property type="term" value="F:olfactory receptor activity"/>
    <property type="evidence" value="ECO:0007669"/>
    <property type="project" value="InterPro"/>
</dbReference>
<keyword evidence="7 10" id="KW-0472">Membrane</keyword>
<evidence type="ECO:0000256" key="7">
    <source>
        <dbReference type="ARBA" id="ARBA00023136"/>
    </source>
</evidence>
<dbReference type="PANTHER" id="PTHR21137">
    <property type="entry name" value="ODORANT RECEPTOR"/>
    <property type="match status" value="1"/>
</dbReference>
<dbReference type="PANTHER" id="PTHR21137:SF35">
    <property type="entry name" value="ODORANT RECEPTOR 19A-RELATED"/>
    <property type="match status" value="1"/>
</dbReference>
<protein>
    <recommendedName>
        <fullName evidence="10">Odorant receptor</fullName>
    </recommendedName>
</protein>
<feature type="transmembrane region" description="Helical" evidence="10">
    <location>
        <begin position="201"/>
        <end position="219"/>
    </location>
</feature>
<feature type="transmembrane region" description="Helical" evidence="10">
    <location>
        <begin position="58"/>
        <end position="80"/>
    </location>
</feature>
<evidence type="ECO:0000256" key="9">
    <source>
        <dbReference type="ARBA" id="ARBA00023224"/>
    </source>
</evidence>
<feature type="transmembrane region" description="Helical" evidence="10">
    <location>
        <begin position="31"/>
        <end position="52"/>
    </location>
</feature>
<dbReference type="AlphaFoldDB" id="A0A653CKV2"/>
<keyword evidence="8 10" id="KW-0675">Receptor</keyword>
<evidence type="ECO:0000256" key="10">
    <source>
        <dbReference type="RuleBase" id="RU351113"/>
    </source>
</evidence>
<accession>A0A653CKV2</accession>
<keyword evidence="9 10" id="KW-0807">Transducer</keyword>
<keyword evidence="6 10" id="KW-1133">Transmembrane helix</keyword>
<keyword evidence="12" id="KW-1185">Reference proteome</keyword>
<name>A0A653CKV2_CALMS</name>
<dbReference type="Pfam" id="PF02949">
    <property type="entry name" value="7tm_6"/>
    <property type="match status" value="1"/>
</dbReference>
<proteinExistence type="inferred from homology"/>
<evidence type="ECO:0000256" key="6">
    <source>
        <dbReference type="ARBA" id="ARBA00022989"/>
    </source>
</evidence>
<keyword evidence="3 10" id="KW-0716">Sensory transduction</keyword>
<reference evidence="11 12" key="1">
    <citation type="submission" date="2019-01" db="EMBL/GenBank/DDBJ databases">
        <authorList>
            <person name="Sayadi A."/>
        </authorList>
    </citation>
    <scope>NUCLEOTIDE SEQUENCE [LARGE SCALE GENOMIC DNA]</scope>
</reference>
<comment type="similarity">
    <text evidence="10">Belongs to the insect chemoreceptor superfamily. Heteromeric odorant receptor channel (TC 1.A.69) family.</text>
</comment>
<feature type="transmembrane region" description="Helical" evidence="10">
    <location>
        <begin position="152"/>
        <end position="172"/>
    </location>
</feature>
<dbReference type="OrthoDB" id="6760651at2759"/>
<evidence type="ECO:0000256" key="4">
    <source>
        <dbReference type="ARBA" id="ARBA00022692"/>
    </source>
</evidence>
<evidence type="ECO:0000256" key="3">
    <source>
        <dbReference type="ARBA" id="ARBA00022606"/>
    </source>
</evidence>
<keyword evidence="5 10" id="KW-0552">Olfaction</keyword>
<sequence>MSVQMIDLKIMVNALDLLSHKHSHQNSKSHCVLVINVWPSPLNYVGHVLFFAGMSKSVLLYSIAVQVLFILSPQICHVIYMYRARNNVKDFADEFYVSLSSIVVVFKDFSLMKNFDVVKGMIDTMDMKMMQPKGDMQKRKFHGIMGTWKRIYWTYTTICITFVIMQLASPAIDRLLNGSKLLPLVDCYPFDIYTSPVYEVMYLYQTCVLFCLVLHNYNVDTFITGMLYFASAQCDILCDNLSSIKLKRVERNVEIDKAELTKELTSNIKHHQEIFRFIRQLEQVFSLNIFEQYSCSLITFCTTMFKFSLTEPFTQEFFTIIFYQTSVFLQMFAFCWAGTLLTSKSEKISTAAYQSDWIGASKAYKKNLIIFIKRSYRPLVYRTFIFGLSLDLFVSLLRSSFSYYTVLTALNEK</sequence>
<gene>
    <name evidence="11" type="ORF">CALMAC_LOCUS9874</name>
</gene>